<dbReference type="InterPro" id="IPR050858">
    <property type="entry name" value="Mal-CoA-ACP_Trans/PKS_FabD"/>
</dbReference>
<dbReference type="InterPro" id="IPR001227">
    <property type="entry name" value="Ac_transferase_dom_sf"/>
</dbReference>
<reference evidence="9 10" key="1">
    <citation type="submission" date="2023-10" db="EMBL/GenBank/DDBJ databases">
        <title>Description of Microbulbifer bruguierae sp. nov., isolated from the sediments of mangrove plant Bruguiera sexangula and comparative genomic analyses of the genus Microbulbifer.</title>
        <authorList>
            <person name="Long M."/>
        </authorList>
    </citation>
    <scope>NUCLEOTIDE SEQUENCE [LARGE SCALE GENOMIC DNA]</scope>
    <source>
        <strain evidence="9 10">SPO729</strain>
    </source>
</reference>
<dbReference type="FunFam" id="3.30.70.250:FF:000001">
    <property type="entry name" value="Malonyl CoA-acyl carrier protein transacylase"/>
    <property type="match status" value="1"/>
</dbReference>
<evidence type="ECO:0000256" key="5">
    <source>
        <dbReference type="ARBA" id="ARBA00048462"/>
    </source>
</evidence>
<feature type="domain" description="Malonyl-CoA:ACP transacylase (MAT)" evidence="8">
    <location>
        <begin position="9"/>
        <end position="308"/>
    </location>
</feature>
<name>A0AAU0MZS6_9GAMM</name>
<dbReference type="EC" id="2.3.1.39" evidence="1 6"/>
<evidence type="ECO:0000256" key="6">
    <source>
        <dbReference type="PIRNR" id="PIRNR000446"/>
    </source>
</evidence>
<dbReference type="SUPFAM" id="SSF55048">
    <property type="entry name" value="Probable ACP-binding domain of malonyl-CoA ACP transacylase"/>
    <property type="match status" value="1"/>
</dbReference>
<dbReference type="PIRSF" id="PIRSF000446">
    <property type="entry name" value="Mct"/>
    <property type="match status" value="1"/>
</dbReference>
<sequence>MTNPVLAFVFPGQGSQQIGMLAEAAAAFPEINATFSEASSVLGYDLWDLCQNGSQEDINLTERTQPLLLTASVALYRAWLSQGGARPALMAGHSLGEWSALVCAGVLAFEDAVRLVRERGRLMQEAVPPGEGAMAAVIGLDDQAVENACADAAQGAIVAAVNYNSPGQVVIAGSSAAVERAIEACKAAGAKRAMPLPVSAPFHTELMRPAADRLAPQIEATTFLAPQTPVIHNVHAKTESDPSAIKSLMVEQIYSPVRWTACVEAMAAAGIGQLVECGPGKVLAGLAKRIDRNLVAHNIETPAQLSEAVKSTAQ</sequence>
<evidence type="ECO:0000256" key="7">
    <source>
        <dbReference type="PIRSR" id="PIRSR000446-1"/>
    </source>
</evidence>
<dbReference type="InterPro" id="IPR016036">
    <property type="entry name" value="Malonyl_transacylase_ACP-bd"/>
</dbReference>
<evidence type="ECO:0000313" key="10">
    <source>
        <dbReference type="Proteomes" id="UP001302477"/>
    </source>
</evidence>
<keyword evidence="4 6" id="KW-0012">Acyltransferase</keyword>
<dbReference type="PANTHER" id="PTHR42681:SF1">
    <property type="entry name" value="MALONYL-COA-ACYL CARRIER PROTEIN TRANSACYLASE, MITOCHONDRIAL"/>
    <property type="match status" value="1"/>
</dbReference>
<evidence type="ECO:0000259" key="8">
    <source>
        <dbReference type="SMART" id="SM00827"/>
    </source>
</evidence>
<dbReference type="InterPro" id="IPR024925">
    <property type="entry name" value="Malonyl_CoA-ACP_transAc"/>
</dbReference>
<dbReference type="SUPFAM" id="SSF52151">
    <property type="entry name" value="FabD/lysophospholipase-like"/>
    <property type="match status" value="1"/>
</dbReference>
<dbReference type="GO" id="GO:0004314">
    <property type="term" value="F:[acyl-carrier-protein] S-malonyltransferase activity"/>
    <property type="evidence" value="ECO:0007669"/>
    <property type="project" value="UniProtKB-EC"/>
</dbReference>
<dbReference type="EMBL" id="CP137555">
    <property type="protein sequence ID" value="WOX05716.1"/>
    <property type="molecule type" value="Genomic_DNA"/>
</dbReference>
<dbReference type="AlphaFoldDB" id="A0AAU0MZS6"/>
<dbReference type="InterPro" id="IPR004410">
    <property type="entry name" value="Malonyl_CoA-ACP_transAc_FabD"/>
</dbReference>
<dbReference type="NCBIfam" id="TIGR00128">
    <property type="entry name" value="fabD"/>
    <property type="match status" value="1"/>
</dbReference>
<evidence type="ECO:0000256" key="4">
    <source>
        <dbReference type="ARBA" id="ARBA00023315"/>
    </source>
</evidence>
<comment type="catalytic activity">
    <reaction evidence="5 6">
        <text>holo-[ACP] + malonyl-CoA = malonyl-[ACP] + CoA</text>
        <dbReference type="Rhea" id="RHEA:41792"/>
        <dbReference type="Rhea" id="RHEA-COMP:9623"/>
        <dbReference type="Rhea" id="RHEA-COMP:9685"/>
        <dbReference type="ChEBI" id="CHEBI:57287"/>
        <dbReference type="ChEBI" id="CHEBI:57384"/>
        <dbReference type="ChEBI" id="CHEBI:64479"/>
        <dbReference type="ChEBI" id="CHEBI:78449"/>
        <dbReference type="EC" id="2.3.1.39"/>
    </reaction>
</comment>
<evidence type="ECO:0000256" key="2">
    <source>
        <dbReference type="ARBA" id="ARBA00018953"/>
    </source>
</evidence>
<dbReference type="PANTHER" id="PTHR42681">
    <property type="entry name" value="MALONYL-COA-ACYL CARRIER PROTEIN TRANSACYLASE, MITOCHONDRIAL"/>
    <property type="match status" value="1"/>
</dbReference>
<comment type="similarity">
    <text evidence="6">Belongs to the fabD family.</text>
</comment>
<organism evidence="9 10">
    <name type="scientific">Microbulbifer pacificus</name>
    <dbReference type="NCBI Taxonomy" id="407164"/>
    <lineage>
        <taxon>Bacteria</taxon>
        <taxon>Pseudomonadati</taxon>
        <taxon>Pseudomonadota</taxon>
        <taxon>Gammaproteobacteria</taxon>
        <taxon>Cellvibrionales</taxon>
        <taxon>Microbulbiferaceae</taxon>
        <taxon>Microbulbifer</taxon>
    </lineage>
</organism>
<feature type="active site" evidence="7">
    <location>
        <position position="94"/>
    </location>
</feature>
<dbReference type="RefSeq" id="WP_318954183.1">
    <property type="nucleotide sequence ID" value="NZ_CP137555.1"/>
</dbReference>
<feature type="active site" evidence="7">
    <location>
        <position position="203"/>
    </location>
</feature>
<dbReference type="Pfam" id="PF00698">
    <property type="entry name" value="Acyl_transf_1"/>
    <property type="match status" value="1"/>
</dbReference>
<evidence type="ECO:0000313" key="9">
    <source>
        <dbReference type="EMBL" id="WOX05716.1"/>
    </source>
</evidence>
<dbReference type="Proteomes" id="UP001302477">
    <property type="component" value="Chromosome"/>
</dbReference>
<accession>A0AAU0MZS6</accession>
<dbReference type="KEGG" id="mpaf:R5R33_00795"/>
<dbReference type="InterPro" id="IPR016035">
    <property type="entry name" value="Acyl_Trfase/lysoPLipase"/>
</dbReference>
<dbReference type="Gene3D" id="3.40.366.10">
    <property type="entry name" value="Malonyl-Coenzyme A Acyl Carrier Protein, domain 2"/>
    <property type="match status" value="1"/>
</dbReference>
<evidence type="ECO:0000256" key="3">
    <source>
        <dbReference type="ARBA" id="ARBA00022679"/>
    </source>
</evidence>
<proteinExistence type="inferred from homology"/>
<dbReference type="SMART" id="SM00827">
    <property type="entry name" value="PKS_AT"/>
    <property type="match status" value="1"/>
</dbReference>
<keyword evidence="10" id="KW-1185">Reference proteome</keyword>
<evidence type="ECO:0000256" key="1">
    <source>
        <dbReference type="ARBA" id="ARBA00013258"/>
    </source>
</evidence>
<gene>
    <name evidence="9" type="primary">fabD</name>
    <name evidence="9" type="ORF">R5R33_00795</name>
</gene>
<dbReference type="Gene3D" id="3.30.70.250">
    <property type="entry name" value="Malonyl-CoA ACP transacylase, ACP-binding"/>
    <property type="match status" value="1"/>
</dbReference>
<keyword evidence="3 6" id="KW-0808">Transferase</keyword>
<dbReference type="InterPro" id="IPR014043">
    <property type="entry name" value="Acyl_transferase_dom"/>
</dbReference>
<dbReference type="GO" id="GO:0005829">
    <property type="term" value="C:cytosol"/>
    <property type="evidence" value="ECO:0007669"/>
    <property type="project" value="TreeGrafter"/>
</dbReference>
<dbReference type="GO" id="GO:0006633">
    <property type="term" value="P:fatty acid biosynthetic process"/>
    <property type="evidence" value="ECO:0007669"/>
    <property type="project" value="TreeGrafter"/>
</dbReference>
<protein>
    <recommendedName>
        <fullName evidence="2 6">Malonyl CoA-acyl carrier protein transacylase</fullName>
        <ecNumber evidence="1 6">2.3.1.39</ecNumber>
    </recommendedName>
</protein>